<dbReference type="PANTHER" id="PTHR17224:SF1">
    <property type="entry name" value="PEPTIDYL-TRNA HYDROLASE"/>
    <property type="match status" value="1"/>
</dbReference>
<dbReference type="GO" id="GO:0005737">
    <property type="term" value="C:cytoplasm"/>
    <property type="evidence" value="ECO:0007669"/>
    <property type="project" value="UniProtKB-SubCell"/>
</dbReference>
<dbReference type="EMBL" id="SSTM01000003">
    <property type="protein sequence ID" value="TJW10784.1"/>
    <property type="molecule type" value="Genomic_DNA"/>
</dbReference>
<dbReference type="Pfam" id="PF01195">
    <property type="entry name" value="Pept_tRNA_hydro"/>
    <property type="match status" value="1"/>
</dbReference>
<keyword evidence="4 8" id="KW-0694">RNA-binding</keyword>
<dbReference type="Gene3D" id="3.40.50.1470">
    <property type="entry name" value="Peptidyl-tRNA hydrolase"/>
    <property type="match status" value="1"/>
</dbReference>
<feature type="binding site" evidence="8">
    <location>
        <position position="66"/>
    </location>
    <ligand>
        <name>tRNA</name>
        <dbReference type="ChEBI" id="CHEBI:17843"/>
    </ligand>
</feature>
<feature type="active site" description="Proton acceptor" evidence="8">
    <location>
        <position position="19"/>
    </location>
</feature>
<dbReference type="InterPro" id="IPR036416">
    <property type="entry name" value="Pept_tRNA_hydro_sf"/>
</dbReference>
<feature type="site" description="Discriminates between blocked and unblocked aminoacyl-tRNA" evidence="8">
    <location>
        <position position="9"/>
    </location>
</feature>
<evidence type="ECO:0000256" key="9">
    <source>
        <dbReference type="RuleBase" id="RU000673"/>
    </source>
</evidence>
<dbReference type="NCBIfam" id="TIGR00447">
    <property type="entry name" value="pth"/>
    <property type="match status" value="1"/>
</dbReference>
<evidence type="ECO:0000256" key="5">
    <source>
        <dbReference type="ARBA" id="ARBA00038063"/>
    </source>
</evidence>
<feature type="binding site" evidence="8">
    <location>
        <position position="112"/>
    </location>
    <ligand>
        <name>tRNA</name>
        <dbReference type="ChEBI" id="CHEBI:17843"/>
    </ligand>
</feature>
<comment type="subcellular location">
    <subcellularLocation>
        <location evidence="8">Cytoplasm</location>
    </subcellularLocation>
</comment>
<dbReference type="InterPro" id="IPR001328">
    <property type="entry name" value="Pept_tRNA_hydro"/>
</dbReference>
<evidence type="ECO:0000256" key="10">
    <source>
        <dbReference type="RuleBase" id="RU004320"/>
    </source>
</evidence>
<comment type="catalytic activity">
    <reaction evidence="6 8 9">
        <text>an N-acyl-L-alpha-aminoacyl-tRNA + H2O = an N-acyl-L-amino acid + a tRNA + H(+)</text>
        <dbReference type="Rhea" id="RHEA:54448"/>
        <dbReference type="Rhea" id="RHEA-COMP:10123"/>
        <dbReference type="Rhea" id="RHEA-COMP:13883"/>
        <dbReference type="ChEBI" id="CHEBI:15377"/>
        <dbReference type="ChEBI" id="CHEBI:15378"/>
        <dbReference type="ChEBI" id="CHEBI:59874"/>
        <dbReference type="ChEBI" id="CHEBI:78442"/>
        <dbReference type="ChEBI" id="CHEBI:138191"/>
        <dbReference type="EC" id="3.1.1.29"/>
    </reaction>
</comment>
<organism evidence="11 12">
    <name type="scientific">Parvibacter caecicola</name>
    <dbReference type="NCBI Taxonomy" id="747645"/>
    <lineage>
        <taxon>Bacteria</taxon>
        <taxon>Bacillati</taxon>
        <taxon>Actinomycetota</taxon>
        <taxon>Coriobacteriia</taxon>
        <taxon>Coriobacteriales</taxon>
        <taxon>Coriobacteriaceae</taxon>
        <taxon>Parvibacter</taxon>
    </lineage>
</organism>
<evidence type="ECO:0000256" key="2">
    <source>
        <dbReference type="ARBA" id="ARBA00022555"/>
    </source>
</evidence>
<evidence type="ECO:0000256" key="7">
    <source>
        <dbReference type="ARBA" id="ARBA00050038"/>
    </source>
</evidence>
<name>A0A4T9T7Q4_9ACTN</name>
<keyword evidence="3 8" id="KW-0378">Hydrolase</keyword>
<evidence type="ECO:0000256" key="6">
    <source>
        <dbReference type="ARBA" id="ARBA00048707"/>
    </source>
</evidence>
<evidence type="ECO:0000313" key="11">
    <source>
        <dbReference type="EMBL" id="TJW10784.1"/>
    </source>
</evidence>
<dbReference type="HAMAP" id="MF_00083">
    <property type="entry name" value="Pept_tRNA_hydro_bact"/>
    <property type="match status" value="1"/>
</dbReference>
<dbReference type="GO" id="GO:0004045">
    <property type="term" value="F:peptidyl-tRNA hydrolase activity"/>
    <property type="evidence" value="ECO:0007669"/>
    <property type="project" value="UniProtKB-UniRule"/>
</dbReference>
<comment type="similarity">
    <text evidence="5 8 10">Belongs to the PTH family.</text>
</comment>
<dbReference type="AlphaFoldDB" id="A0A4T9T7Q4"/>
<evidence type="ECO:0000313" key="12">
    <source>
        <dbReference type="Proteomes" id="UP000309454"/>
    </source>
</evidence>
<comment type="caution">
    <text evidence="11">The sequence shown here is derived from an EMBL/GenBank/DDBJ whole genome shotgun (WGS) entry which is preliminary data.</text>
</comment>
<dbReference type="RefSeq" id="WP_136845766.1">
    <property type="nucleotide sequence ID" value="NZ_SSTM01000003.1"/>
</dbReference>
<dbReference type="GO" id="GO:0000049">
    <property type="term" value="F:tRNA binding"/>
    <property type="evidence" value="ECO:0007669"/>
    <property type="project" value="UniProtKB-UniRule"/>
</dbReference>
<dbReference type="SUPFAM" id="SSF53178">
    <property type="entry name" value="Peptidyl-tRNA hydrolase-like"/>
    <property type="match status" value="1"/>
</dbReference>
<feature type="site" description="Stabilizes the basic form of H active site to accept a proton" evidence="8">
    <location>
        <position position="91"/>
    </location>
</feature>
<comment type="subunit">
    <text evidence="8">Monomer.</text>
</comment>
<evidence type="ECO:0000256" key="3">
    <source>
        <dbReference type="ARBA" id="ARBA00022801"/>
    </source>
</evidence>
<dbReference type="PROSITE" id="PS01195">
    <property type="entry name" value="PEPT_TRNA_HYDROL_1"/>
    <property type="match status" value="1"/>
</dbReference>
<comment type="function">
    <text evidence="8">Hydrolyzes ribosome-free peptidyl-tRNAs (with 1 or more amino acids incorporated), which drop off the ribosome during protein synthesis, or as a result of ribosome stalling.</text>
</comment>
<dbReference type="PROSITE" id="PS01196">
    <property type="entry name" value="PEPT_TRNA_HYDROL_2"/>
    <property type="match status" value="1"/>
</dbReference>
<dbReference type="FunFam" id="3.40.50.1470:FF:000001">
    <property type="entry name" value="Peptidyl-tRNA hydrolase"/>
    <property type="match status" value="1"/>
</dbReference>
<keyword evidence="2 8" id="KW-0820">tRNA-binding</keyword>
<proteinExistence type="inferred from homology"/>
<feature type="binding site" evidence="8">
    <location>
        <position position="64"/>
    </location>
    <ligand>
        <name>tRNA</name>
        <dbReference type="ChEBI" id="CHEBI:17843"/>
    </ligand>
</feature>
<accession>A0A4T9T7Q4</accession>
<keyword evidence="12" id="KW-1185">Reference proteome</keyword>
<dbReference type="Proteomes" id="UP000309454">
    <property type="component" value="Unassembled WGS sequence"/>
</dbReference>
<evidence type="ECO:0000256" key="8">
    <source>
        <dbReference type="HAMAP-Rule" id="MF_00083"/>
    </source>
</evidence>
<comment type="function">
    <text evidence="8">Catalyzes the release of premature peptidyl moieties from peptidyl-tRNA molecules trapped in stalled 50S ribosomal subunits, and thus maintains levels of free tRNAs and 50S ribosomes.</text>
</comment>
<keyword evidence="8" id="KW-0963">Cytoplasm</keyword>
<dbReference type="CDD" id="cd00462">
    <property type="entry name" value="PTH"/>
    <property type="match status" value="1"/>
</dbReference>
<dbReference type="EC" id="3.1.1.29" evidence="1 8"/>
<reference evidence="11 12" key="1">
    <citation type="submission" date="2019-04" db="EMBL/GenBank/DDBJ databases">
        <title>Microbes associate with the intestines of laboratory mice.</title>
        <authorList>
            <person name="Navarre W."/>
            <person name="Wong E."/>
            <person name="Huang K.C."/>
            <person name="Tropini C."/>
            <person name="Ng K."/>
            <person name="Yu B."/>
        </authorList>
    </citation>
    <scope>NUCLEOTIDE SEQUENCE [LARGE SCALE GENOMIC DNA]</scope>
    <source>
        <strain evidence="11 12">NM48_B13</strain>
    </source>
</reference>
<protein>
    <recommendedName>
        <fullName evidence="7 8">Peptidyl-tRNA hydrolase</fullName>
        <shortName evidence="8">Pth</shortName>
        <ecNumber evidence="1 8">3.1.1.29</ecNumber>
    </recommendedName>
</protein>
<dbReference type="GO" id="GO:0072344">
    <property type="term" value="P:rescue of stalled ribosome"/>
    <property type="evidence" value="ECO:0007669"/>
    <property type="project" value="UniProtKB-UniRule"/>
</dbReference>
<dbReference type="InterPro" id="IPR018171">
    <property type="entry name" value="Pept_tRNA_hydro_CS"/>
</dbReference>
<dbReference type="GO" id="GO:0006515">
    <property type="term" value="P:protein quality control for misfolded or incompletely synthesized proteins"/>
    <property type="evidence" value="ECO:0007669"/>
    <property type="project" value="UniProtKB-UniRule"/>
</dbReference>
<gene>
    <name evidence="8" type="primary">pth</name>
    <name evidence="11" type="ORF">E5982_05795</name>
</gene>
<sequence>MYLIAGLGNPGPEYAATRHNAGFMVVDRLAEELGARYWKNEGGALTAKVLYKGQELVLAKPQSFMNTSGGPVKSLMSAYGLKPDQLIVVHDELDIPAGTIRVKLGGGHAGHNGLRSICDKLATRDWLRVRIGIGRPPGRTPVADFVLAAPKKEQAEELAAAVDEGAKAVLSLIDNGLEKTQQAFN</sequence>
<evidence type="ECO:0000256" key="1">
    <source>
        <dbReference type="ARBA" id="ARBA00013260"/>
    </source>
</evidence>
<feature type="binding site" evidence="8">
    <location>
        <position position="14"/>
    </location>
    <ligand>
        <name>tRNA</name>
        <dbReference type="ChEBI" id="CHEBI:17843"/>
    </ligand>
</feature>
<dbReference type="OrthoDB" id="9800507at2"/>
<dbReference type="PANTHER" id="PTHR17224">
    <property type="entry name" value="PEPTIDYL-TRNA HYDROLASE"/>
    <property type="match status" value="1"/>
</dbReference>
<evidence type="ECO:0000256" key="4">
    <source>
        <dbReference type="ARBA" id="ARBA00022884"/>
    </source>
</evidence>